<dbReference type="InterPro" id="IPR000683">
    <property type="entry name" value="Gfo/Idh/MocA-like_OxRdtase_N"/>
</dbReference>
<evidence type="ECO:0000259" key="2">
    <source>
        <dbReference type="Pfam" id="PF01408"/>
    </source>
</evidence>
<dbReference type="GO" id="GO:0016491">
    <property type="term" value="F:oxidoreductase activity"/>
    <property type="evidence" value="ECO:0007669"/>
    <property type="project" value="UniProtKB-KW"/>
</dbReference>
<dbReference type="RefSeq" id="WP_129047296.1">
    <property type="nucleotide sequence ID" value="NZ_SDHX01000001.1"/>
</dbReference>
<feature type="domain" description="Gfo/Idh/MocA-like oxidoreductase N-terminal" evidence="2">
    <location>
        <begin position="11"/>
        <end position="127"/>
    </location>
</feature>
<evidence type="ECO:0000313" key="5">
    <source>
        <dbReference type="Proteomes" id="UP000290218"/>
    </source>
</evidence>
<evidence type="ECO:0000256" key="1">
    <source>
        <dbReference type="ARBA" id="ARBA00023002"/>
    </source>
</evidence>
<dbReference type="PANTHER" id="PTHR43818">
    <property type="entry name" value="BCDNA.GH03377"/>
    <property type="match status" value="1"/>
</dbReference>
<keyword evidence="5" id="KW-1185">Reference proteome</keyword>
<dbReference type="InterPro" id="IPR036291">
    <property type="entry name" value="NAD(P)-bd_dom_sf"/>
</dbReference>
<dbReference type="InterPro" id="IPR050463">
    <property type="entry name" value="Gfo/Idh/MocA_oxidrdct_glycsds"/>
</dbReference>
<keyword evidence="1" id="KW-0560">Oxidoreductase</keyword>
<accession>A0A4V1M6M6</accession>
<dbReference type="SUPFAM" id="SSF51735">
    <property type="entry name" value="NAD(P)-binding Rossmann-fold domains"/>
    <property type="match status" value="1"/>
</dbReference>
<proteinExistence type="predicted"/>
<organism evidence="4 5">
    <name type="scientific">Oleiharenicola lentus</name>
    <dbReference type="NCBI Taxonomy" id="2508720"/>
    <lineage>
        <taxon>Bacteria</taxon>
        <taxon>Pseudomonadati</taxon>
        <taxon>Verrucomicrobiota</taxon>
        <taxon>Opitutia</taxon>
        <taxon>Opitutales</taxon>
        <taxon>Opitutaceae</taxon>
        <taxon>Oleiharenicola</taxon>
    </lineage>
</organism>
<dbReference type="SUPFAM" id="SSF55347">
    <property type="entry name" value="Glyceraldehyde-3-phosphate dehydrogenase-like, C-terminal domain"/>
    <property type="match status" value="1"/>
</dbReference>
<evidence type="ECO:0000259" key="3">
    <source>
        <dbReference type="Pfam" id="PF22725"/>
    </source>
</evidence>
<protein>
    <submittedName>
        <fullName evidence="4">Gfo/Idh/MocA family oxidoreductase</fullName>
    </submittedName>
</protein>
<dbReference type="Pfam" id="PF01408">
    <property type="entry name" value="GFO_IDH_MocA"/>
    <property type="match status" value="1"/>
</dbReference>
<reference evidence="4 5" key="1">
    <citation type="submission" date="2019-01" db="EMBL/GenBank/DDBJ databases">
        <title>Lacunisphaera sp. strain TWA-58.</title>
        <authorList>
            <person name="Chen W.-M."/>
        </authorList>
    </citation>
    <scope>NUCLEOTIDE SEQUENCE [LARGE SCALE GENOMIC DNA]</scope>
    <source>
        <strain evidence="4 5">TWA-58</strain>
    </source>
</reference>
<feature type="domain" description="GFO/IDH/MocA-like oxidoreductase" evidence="3">
    <location>
        <begin position="137"/>
        <end position="288"/>
    </location>
</feature>
<dbReference type="Pfam" id="PF22725">
    <property type="entry name" value="GFO_IDH_MocA_C3"/>
    <property type="match status" value="1"/>
</dbReference>
<name>A0A4V1M6M6_9BACT</name>
<sequence length="391" mass="42277">MPRPTPASPTAAIVGTGFIGPVHLEALRRLAIPVRGILGSTPEKSTAAARSHGLAVGYASFAEILADPNVQVLHLTSPNRLHHRQVIDALAAGKHVICEKPLGMTSAETAELVAAAAANPHLICAVNYNIRFYPCMLHARSLIQRWELGEVFHLHGSYEQDWLLLPTDFNWRVLAEEGGELRAVGDVGTHWLDLAQFVTGLEVEEVCADLRTVHPVRQRPAQGSVETFSGKKGAPPPAVKPVAITTDDYASILLRFKGGARGCVTVSQVTAGRKNCVRLEVAGSKQALAWNSERPDELWLGQRGAPNQLMLRDPSMLSADVAAYSNYPAGHAEGFPDGFKQLYRAIYADISAGRRSAEPLYATFADGHRELLLCEAIARSHRTGAWVKVGS</sequence>
<evidence type="ECO:0000313" key="4">
    <source>
        <dbReference type="EMBL" id="RXK55929.1"/>
    </source>
</evidence>
<dbReference type="Gene3D" id="3.30.360.10">
    <property type="entry name" value="Dihydrodipicolinate Reductase, domain 2"/>
    <property type="match status" value="1"/>
</dbReference>
<dbReference type="InterPro" id="IPR055170">
    <property type="entry name" value="GFO_IDH_MocA-like_dom"/>
</dbReference>
<dbReference type="Proteomes" id="UP000290218">
    <property type="component" value="Unassembled WGS sequence"/>
</dbReference>
<dbReference type="PANTHER" id="PTHR43818:SF11">
    <property type="entry name" value="BCDNA.GH03377"/>
    <property type="match status" value="1"/>
</dbReference>
<dbReference type="AlphaFoldDB" id="A0A4V1M6M6"/>
<dbReference type="GO" id="GO:0000166">
    <property type="term" value="F:nucleotide binding"/>
    <property type="evidence" value="ECO:0007669"/>
    <property type="project" value="InterPro"/>
</dbReference>
<gene>
    <name evidence="4" type="ORF">ESB00_08630</name>
</gene>
<comment type="caution">
    <text evidence="4">The sequence shown here is derived from an EMBL/GenBank/DDBJ whole genome shotgun (WGS) entry which is preliminary data.</text>
</comment>
<dbReference type="EMBL" id="SDHX01000001">
    <property type="protein sequence ID" value="RXK55929.1"/>
    <property type="molecule type" value="Genomic_DNA"/>
</dbReference>
<dbReference type="OrthoDB" id="9815825at2"/>
<dbReference type="Gene3D" id="3.40.50.720">
    <property type="entry name" value="NAD(P)-binding Rossmann-like Domain"/>
    <property type="match status" value="1"/>
</dbReference>